<keyword evidence="7" id="KW-0472">Membrane</keyword>
<evidence type="ECO:0000256" key="6">
    <source>
        <dbReference type="ARBA" id="ARBA00022967"/>
    </source>
</evidence>
<dbReference type="AlphaFoldDB" id="K4MIF9"/>
<keyword evidence="4" id="KW-0547">Nucleotide-binding</keyword>
<accession>K4MIF9</accession>
<keyword evidence="6" id="KW-1278">Translocase</keyword>
<dbReference type="SUPFAM" id="SSF52540">
    <property type="entry name" value="P-loop containing nucleoside triphosphate hydrolases"/>
    <property type="match status" value="1"/>
</dbReference>
<keyword evidence="3" id="KW-1003">Cell membrane</keyword>
<evidence type="ECO:0000256" key="8">
    <source>
        <dbReference type="ARBA" id="ARBA00049985"/>
    </source>
</evidence>
<dbReference type="PROSITE" id="PS00211">
    <property type="entry name" value="ABC_TRANSPORTER_1"/>
    <property type="match status" value="1"/>
</dbReference>
<dbReference type="InterPro" id="IPR003439">
    <property type="entry name" value="ABC_transporter-like_ATP-bd"/>
</dbReference>
<dbReference type="FunFam" id="3.40.50.300:FF:000589">
    <property type="entry name" value="ABC transporter, ATP-binding subunit"/>
    <property type="match status" value="1"/>
</dbReference>
<evidence type="ECO:0000256" key="7">
    <source>
        <dbReference type="ARBA" id="ARBA00023136"/>
    </source>
</evidence>
<feature type="domain" description="ABC transporter" evidence="9">
    <location>
        <begin position="38"/>
        <end position="268"/>
    </location>
</feature>
<dbReference type="PANTHER" id="PTHR42711:SF19">
    <property type="entry name" value="DOXORUBICIN RESISTANCE ATP-BINDING PROTEIN DRRA"/>
    <property type="match status" value="1"/>
</dbReference>
<proteinExistence type="inferred from homology"/>
<dbReference type="Pfam" id="PF13732">
    <property type="entry name" value="DrrA1-3_C"/>
    <property type="match status" value="1"/>
</dbReference>
<protein>
    <submittedName>
        <fullName evidence="10">Multidrug transporter</fullName>
    </submittedName>
</protein>
<evidence type="ECO:0000256" key="4">
    <source>
        <dbReference type="ARBA" id="ARBA00022741"/>
    </source>
</evidence>
<dbReference type="SMART" id="SM00382">
    <property type="entry name" value="AAA"/>
    <property type="match status" value="1"/>
</dbReference>
<dbReference type="Gene3D" id="3.40.50.300">
    <property type="entry name" value="P-loop containing nucleotide triphosphate hydrolases"/>
    <property type="match status" value="1"/>
</dbReference>
<evidence type="ECO:0000256" key="1">
    <source>
        <dbReference type="ARBA" id="ARBA00004413"/>
    </source>
</evidence>
<sequence length="355" mass="38788">MEQTNSNNKIAFIKLKLTLGGNGLKISVKKKRQLDLAVETKGLVKVFGDHTAVDGVDLKIEKGTVYGFLGPNGAGKTTTIRMLATLLKPDAGYARIFGHDLETETKEVRKRISLTGQYASIDEDLTGLENLIMIAKLSGFKSKEAKARALELLSAFQLEEATKKQVKKYSGGMRRRIDIAASIVVTPDLLFLDEPTTGLDPRSRNQVWDIVRALTSVGTTVLLTTQYLEEADKLADRIAVIDKGKIIAEGTSQELKASVGKGTLSVTISNPEDSESVLNILTRYLDSQIKISEERTVLIAQVNDPSRVAEAMGELVRSNIELLDFSLGQPSLDEVFLTLTNESAGRYKQKEGATT</sequence>
<comment type="similarity">
    <text evidence="8">Belongs to the ABC transporter superfamily. Drug exporter-1 (DrugE1) (TC 3.A.1.105) family.</text>
</comment>
<dbReference type="InterPro" id="IPR025302">
    <property type="entry name" value="DrrA1/2-like_C"/>
</dbReference>
<dbReference type="PROSITE" id="PS50893">
    <property type="entry name" value="ABC_TRANSPORTER_2"/>
    <property type="match status" value="1"/>
</dbReference>
<dbReference type="OrthoDB" id="9804819at2"/>
<organism evidence="10">
    <name type="scientific">Alkalihalobacillus alcalophilus ATCC 27647 = CGMCC 1.3604</name>
    <dbReference type="NCBI Taxonomy" id="1218173"/>
    <lineage>
        <taxon>Bacteria</taxon>
        <taxon>Bacillati</taxon>
        <taxon>Bacillota</taxon>
        <taxon>Bacilli</taxon>
        <taxon>Bacillales</taxon>
        <taxon>Bacillaceae</taxon>
        <taxon>Alkalihalobacillus</taxon>
    </lineage>
</organism>
<dbReference type="InterPro" id="IPR005894">
    <property type="entry name" value="DrrA"/>
</dbReference>
<dbReference type="GO" id="GO:0005886">
    <property type="term" value="C:plasma membrane"/>
    <property type="evidence" value="ECO:0007669"/>
    <property type="project" value="UniProtKB-SubCell"/>
</dbReference>
<keyword evidence="2" id="KW-0813">Transport</keyword>
<dbReference type="GO" id="GO:0005524">
    <property type="term" value="F:ATP binding"/>
    <property type="evidence" value="ECO:0007669"/>
    <property type="project" value="UniProtKB-KW"/>
</dbReference>
<dbReference type="EMBL" id="JX399516">
    <property type="protein sequence ID" value="AFV25939.1"/>
    <property type="molecule type" value="Genomic_DNA"/>
</dbReference>
<dbReference type="NCBIfam" id="TIGR01188">
    <property type="entry name" value="drrA"/>
    <property type="match status" value="1"/>
</dbReference>
<reference evidence="10" key="1">
    <citation type="submission" date="2012-07" db="EMBL/GenBank/DDBJ databases">
        <title>A Draft Genome for Bacillus alcalophilus strain ATCC 27647.</title>
        <authorList>
            <person name="Attie O."/>
            <person name="Jayaprakash A."/>
            <person name="Sachidanandam R."/>
            <person name="Shah H."/>
            <person name="Paulsen I."/>
            <person name="Morino M."/>
            <person name="Ito M."/>
            <person name="Krulwich T."/>
        </authorList>
    </citation>
    <scope>NUCLEOTIDE SEQUENCE</scope>
    <source>
        <strain evidence="10">ATCC 27647</strain>
    </source>
</reference>
<dbReference type="GO" id="GO:1900753">
    <property type="term" value="P:doxorubicin transport"/>
    <property type="evidence" value="ECO:0007669"/>
    <property type="project" value="InterPro"/>
</dbReference>
<evidence type="ECO:0000256" key="5">
    <source>
        <dbReference type="ARBA" id="ARBA00022840"/>
    </source>
</evidence>
<evidence type="ECO:0000256" key="2">
    <source>
        <dbReference type="ARBA" id="ARBA00022448"/>
    </source>
</evidence>
<dbReference type="InterPro" id="IPR003593">
    <property type="entry name" value="AAA+_ATPase"/>
</dbReference>
<comment type="subcellular location">
    <subcellularLocation>
        <location evidence="1">Cell membrane</location>
        <topology evidence="1">Peripheral membrane protein</topology>
        <orientation evidence="1">Cytoplasmic side</orientation>
    </subcellularLocation>
</comment>
<dbReference type="GO" id="GO:0016887">
    <property type="term" value="F:ATP hydrolysis activity"/>
    <property type="evidence" value="ECO:0007669"/>
    <property type="project" value="InterPro"/>
</dbReference>
<dbReference type="PANTHER" id="PTHR42711">
    <property type="entry name" value="ABC TRANSPORTER ATP-BINDING PROTEIN"/>
    <property type="match status" value="1"/>
</dbReference>
<dbReference type="GO" id="GO:0043215">
    <property type="term" value="P:daunorubicin transport"/>
    <property type="evidence" value="ECO:0007669"/>
    <property type="project" value="InterPro"/>
</dbReference>
<dbReference type="Pfam" id="PF00005">
    <property type="entry name" value="ABC_tran"/>
    <property type="match status" value="1"/>
</dbReference>
<gene>
    <name evidence="10" type="ORF">BalcAV3571</name>
</gene>
<dbReference type="InterPro" id="IPR017871">
    <property type="entry name" value="ABC_transporter-like_CS"/>
</dbReference>
<evidence type="ECO:0000256" key="3">
    <source>
        <dbReference type="ARBA" id="ARBA00022475"/>
    </source>
</evidence>
<name>K4MIF9_ALKAL</name>
<dbReference type="InterPro" id="IPR050763">
    <property type="entry name" value="ABC_transporter_ATP-binding"/>
</dbReference>
<dbReference type="InterPro" id="IPR027417">
    <property type="entry name" value="P-loop_NTPase"/>
</dbReference>
<keyword evidence="5" id="KW-0067">ATP-binding</keyword>
<evidence type="ECO:0000259" key="9">
    <source>
        <dbReference type="PROSITE" id="PS50893"/>
    </source>
</evidence>
<evidence type="ECO:0000313" key="10">
    <source>
        <dbReference type="EMBL" id="AFV25939.1"/>
    </source>
</evidence>